<protein>
    <submittedName>
        <fullName evidence="2">Uncharacterized protein</fullName>
    </submittedName>
</protein>
<comment type="caution">
    <text evidence="2">The sequence shown here is derived from an EMBL/GenBank/DDBJ whole genome shotgun (WGS) entry which is preliminary data.</text>
</comment>
<keyword evidence="3" id="KW-1185">Reference proteome</keyword>
<feature type="region of interest" description="Disordered" evidence="1">
    <location>
        <begin position="123"/>
        <end position="146"/>
    </location>
</feature>
<evidence type="ECO:0000313" key="3">
    <source>
        <dbReference type="Proteomes" id="UP001222027"/>
    </source>
</evidence>
<dbReference type="EMBL" id="JAQQAF010000006">
    <property type="protein sequence ID" value="KAJ8476434.1"/>
    <property type="molecule type" value="Genomic_DNA"/>
</dbReference>
<feature type="compositionally biased region" description="Basic and acidic residues" evidence="1">
    <location>
        <begin position="126"/>
        <end position="137"/>
    </location>
</feature>
<reference evidence="2 3" key="1">
    <citation type="submission" date="2022-12" db="EMBL/GenBank/DDBJ databases">
        <title>Chromosome-scale assembly of the Ensete ventricosum genome.</title>
        <authorList>
            <person name="Dussert Y."/>
            <person name="Stocks J."/>
            <person name="Wendawek A."/>
            <person name="Woldeyes F."/>
            <person name="Nichols R.A."/>
            <person name="Borrell J.S."/>
        </authorList>
    </citation>
    <scope>NUCLEOTIDE SEQUENCE [LARGE SCALE GENOMIC DNA]</scope>
    <source>
        <strain evidence="3">cv. Maze</strain>
        <tissue evidence="2">Seeds</tissue>
    </source>
</reference>
<evidence type="ECO:0000313" key="2">
    <source>
        <dbReference type="EMBL" id="KAJ8476434.1"/>
    </source>
</evidence>
<dbReference type="AlphaFoldDB" id="A0AAV8Q9K2"/>
<accession>A0AAV8Q9K2</accession>
<gene>
    <name evidence="2" type="ORF">OPV22_020161</name>
</gene>
<name>A0AAV8Q9K2_ENSVE</name>
<dbReference type="Proteomes" id="UP001222027">
    <property type="component" value="Unassembled WGS sequence"/>
</dbReference>
<evidence type="ECO:0000256" key="1">
    <source>
        <dbReference type="SAM" id="MobiDB-lite"/>
    </source>
</evidence>
<organism evidence="2 3">
    <name type="scientific">Ensete ventricosum</name>
    <name type="common">Abyssinian banana</name>
    <name type="synonym">Musa ensete</name>
    <dbReference type="NCBI Taxonomy" id="4639"/>
    <lineage>
        <taxon>Eukaryota</taxon>
        <taxon>Viridiplantae</taxon>
        <taxon>Streptophyta</taxon>
        <taxon>Embryophyta</taxon>
        <taxon>Tracheophyta</taxon>
        <taxon>Spermatophyta</taxon>
        <taxon>Magnoliopsida</taxon>
        <taxon>Liliopsida</taxon>
        <taxon>Zingiberales</taxon>
        <taxon>Musaceae</taxon>
        <taxon>Ensete</taxon>
    </lineage>
</organism>
<sequence>MSSHRSPLPFFFFENSGPSLRWRSHETRRVVLSRPSRSRGEAGGCGAVGFRMEERPRSFTLRGGSVVLGFVVGEKLGFRLSSKLLFVELATGWTVDGKMFVAIRCPSEDDDALLTEWEATDAAVSDSRDAQTPRRPEIGGSGAQRPLPLIRMSSTKLLST</sequence>
<proteinExistence type="predicted"/>